<accession>A0ABS7GH88</accession>
<dbReference type="PANTHER" id="PTHR33307">
    <property type="entry name" value="ALPHA-RHAMNOSIDASE (EUROFUNG)"/>
    <property type="match status" value="1"/>
</dbReference>
<sequence length="909" mass="101936">MKKSGLISFLCCLLLMDAISQTRVGSLLCENRVNPEGVDVPHPVFSWQLSGDRRNIRQSAYEVRVGNTPQTLSQGKQLVWQSGKVSSDQSVHIPYNGNALLSGSKYYWQVRIWDDNGKASAWSTPASWQMALLQPADWKASWIEPGFAPDSVHRPSPLFRKTFQTSRKIASATAYITSRGLYEAHINGKRVGDAYLTPGWTSYRKRLQYQQYDVTDLLRQGDNAIGVTLGVGWYAGYLAWQDSKNHFGSRIGLLFQLNIRYTDGSEEVITSDNSWKSSLGSIRYSEIYHGETVDARQEKPGWNNTGYNDSGWSGVQLSADTSKANLIATINEPVRKHETFKPVKIFTTPAGEKVMDFGQNLVGWVHVRVQGKAGDSIVLQHAEVLDKAGNFYTENLRVARQRNVYIFKGDGVEQFEPHFTFQGFRFVKITGFTGELTPENFTAYALYSDMPVTGNFSSSHPLLNQLQHNIQWGQRGNFLDVPTDCPQRDERLGWTGDAQAFSRTAAYNFQVNNFFAKWMKDVAADQRADGSVPFVVPNVLGDGSMGSAGWADAATIIPWNMYLAYADKRMLEQQYPSMKAWVEYMHKNSKEDLWNTGFHFGDWLFYRPEDDNDGRAAITDKYLIAQCFYAHSTQLLINAAKVLGNTADADTYSHLLERIKAAFVKEYMTPGGRLVSSSQTAYVLALQFDMLPEQLREQAAARLAENIRSYDNHLTTGFLGTPYLCHVLSRFGYQDLAYTLLLQESYPSWLYPVKMGATTIWERWNGEKPDHTFATPGMNSFNHYAYGAIGDWMYRIMVGIDTREDAPGYKHIVIKPNPGGNLTQATGNLQTYYGNIRSSWKLENGQLLLEVDIPANTAATVYIPVKEGGTVTEGGKPVGEQRDISAVGTEKGFAVVKVGSGKYRFATAK</sequence>
<dbReference type="InterPro" id="IPR035398">
    <property type="entry name" value="Bac_rhamnosid_C"/>
</dbReference>
<dbReference type="Pfam" id="PF08531">
    <property type="entry name" value="Bac_rhamnosid_N"/>
    <property type="match status" value="1"/>
</dbReference>
<comment type="caution">
    <text evidence="8">The sequence shown here is derived from an EMBL/GenBank/DDBJ whole genome shotgun (WGS) entry which is preliminary data.</text>
</comment>
<dbReference type="Pfam" id="PF05592">
    <property type="entry name" value="Bac_rhamnosid"/>
    <property type="match status" value="1"/>
</dbReference>
<dbReference type="InterPro" id="IPR016007">
    <property type="entry name" value="Alpha_rhamnosid"/>
</dbReference>
<dbReference type="EMBL" id="JAICCF010000004">
    <property type="protein sequence ID" value="MBW8687048.1"/>
    <property type="molecule type" value="Genomic_DNA"/>
</dbReference>
<dbReference type="Gene3D" id="2.60.40.10">
    <property type="entry name" value="Immunoglobulins"/>
    <property type="match status" value="1"/>
</dbReference>
<reference evidence="8 9" key="1">
    <citation type="submission" date="2021-08" db="EMBL/GenBank/DDBJ databases">
        <title>The genome sequence of Chitinophaga sp. B61.</title>
        <authorList>
            <person name="Zhang X."/>
        </authorList>
    </citation>
    <scope>NUCLEOTIDE SEQUENCE [LARGE SCALE GENOMIC DNA]</scope>
    <source>
        <strain evidence="8 9">B61</strain>
    </source>
</reference>
<dbReference type="Gene3D" id="1.50.10.10">
    <property type="match status" value="1"/>
</dbReference>
<evidence type="ECO:0000259" key="4">
    <source>
        <dbReference type="Pfam" id="PF05592"/>
    </source>
</evidence>
<dbReference type="InterPro" id="IPR008902">
    <property type="entry name" value="Rhamnosid_concanavalin"/>
</dbReference>
<dbReference type="InterPro" id="IPR008928">
    <property type="entry name" value="6-hairpin_glycosidase_sf"/>
</dbReference>
<feature type="domain" description="Alpha-L-rhamnosidase six-hairpin glycosidase" evidence="6">
    <location>
        <begin position="453"/>
        <end position="796"/>
    </location>
</feature>
<organism evidence="8 9">
    <name type="scientific">Chitinophaga rhizophila</name>
    <dbReference type="NCBI Taxonomy" id="2866212"/>
    <lineage>
        <taxon>Bacteria</taxon>
        <taxon>Pseudomonadati</taxon>
        <taxon>Bacteroidota</taxon>
        <taxon>Chitinophagia</taxon>
        <taxon>Chitinophagales</taxon>
        <taxon>Chitinophagaceae</taxon>
        <taxon>Chitinophaga</taxon>
    </lineage>
</organism>
<keyword evidence="3 8" id="KW-0378">Hydrolase</keyword>
<comment type="catalytic activity">
    <reaction evidence="1">
        <text>Hydrolysis of terminal non-reducing alpha-L-rhamnose residues in alpha-L-rhamnosides.</text>
        <dbReference type="EC" id="3.2.1.40"/>
    </reaction>
</comment>
<dbReference type="Proteomes" id="UP000812961">
    <property type="component" value="Unassembled WGS sequence"/>
</dbReference>
<evidence type="ECO:0000259" key="7">
    <source>
        <dbReference type="Pfam" id="PF17390"/>
    </source>
</evidence>
<dbReference type="PIRSF" id="PIRSF010631">
    <property type="entry name" value="A-rhamnsds"/>
    <property type="match status" value="1"/>
</dbReference>
<dbReference type="PANTHER" id="PTHR33307:SF6">
    <property type="entry name" value="ALPHA-RHAMNOSIDASE (EUROFUNG)-RELATED"/>
    <property type="match status" value="1"/>
</dbReference>
<dbReference type="InterPro" id="IPR013783">
    <property type="entry name" value="Ig-like_fold"/>
</dbReference>
<evidence type="ECO:0000256" key="3">
    <source>
        <dbReference type="ARBA" id="ARBA00022801"/>
    </source>
</evidence>
<feature type="domain" description="Alpha-L-rhamnosidase concanavalin-like" evidence="4">
    <location>
        <begin position="348"/>
        <end position="446"/>
    </location>
</feature>
<protein>
    <recommendedName>
        <fullName evidence="2">alpha-L-rhamnosidase</fullName>
        <ecNumber evidence="2">3.2.1.40</ecNumber>
    </recommendedName>
</protein>
<evidence type="ECO:0000256" key="1">
    <source>
        <dbReference type="ARBA" id="ARBA00001445"/>
    </source>
</evidence>
<evidence type="ECO:0000259" key="5">
    <source>
        <dbReference type="Pfam" id="PF08531"/>
    </source>
</evidence>
<dbReference type="GO" id="GO:0016787">
    <property type="term" value="F:hydrolase activity"/>
    <property type="evidence" value="ECO:0007669"/>
    <property type="project" value="UniProtKB-KW"/>
</dbReference>
<evidence type="ECO:0000259" key="6">
    <source>
        <dbReference type="Pfam" id="PF17389"/>
    </source>
</evidence>
<evidence type="ECO:0000256" key="2">
    <source>
        <dbReference type="ARBA" id="ARBA00012652"/>
    </source>
</evidence>
<dbReference type="InterPro" id="IPR035396">
    <property type="entry name" value="Bac_rhamnosid6H"/>
</dbReference>
<dbReference type="EC" id="3.2.1.40" evidence="2"/>
<proteinExistence type="predicted"/>
<feature type="domain" description="Alpha-L-rhamnosidase C-terminal" evidence="7">
    <location>
        <begin position="801"/>
        <end position="874"/>
    </location>
</feature>
<dbReference type="InterPro" id="IPR013737">
    <property type="entry name" value="Bac_rhamnosid_N"/>
</dbReference>
<dbReference type="InterPro" id="IPR012341">
    <property type="entry name" value="6hp_glycosidase-like_sf"/>
</dbReference>
<dbReference type="SUPFAM" id="SSF48208">
    <property type="entry name" value="Six-hairpin glycosidases"/>
    <property type="match status" value="1"/>
</dbReference>
<dbReference type="Gene3D" id="2.60.120.260">
    <property type="entry name" value="Galactose-binding domain-like"/>
    <property type="match status" value="2"/>
</dbReference>
<gene>
    <name evidence="8" type="ORF">K1Y79_22115</name>
</gene>
<dbReference type="Pfam" id="PF25788">
    <property type="entry name" value="Ig_Rha78A_N"/>
    <property type="match status" value="1"/>
</dbReference>
<dbReference type="Gene3D" id="2.60.420.10">
    <property type="entry name" value="Maltose phosphorylase, domain 3"/>
    <property type="match status" value="1"/>
</dbReference>
<dbReference type="Pfam" id="PF17390">
    <property type="entry name" value="Bac_rhamnosid_C"/>
    <property type="match status" value="1"/>
</dbReference>
<name>A0ABS7GH88_9BACT</name>
<dbReference type="RefSeq" id="WP_220252375.1">
    <property type="nucleotide sequence ID" value="NZ_JAICCF010000004.1"/>
</dbReference>
<keyword evidence="9" id="KW-1185">Reference proteome</keyword>
<evidence type="ECO:0000313" key="9">
    <source>
        <dbReference type="Proteomes" id="UP000812961"/>
    </source>
</evidence>
<dbReference type="Pfam" id="PF17389">
    <property type="entry name" value="Bac_rhamnosid6H"/>
    <property type="match status" value="1"/>
</dbReference>
<feature type="domain" description="Bacterial alpha-L-rhamnosidase N-terminal" evidence="5">
    <location>
        <begin position="168"/>
        <end position="338"/>
    </location>
</feature>
<evidence type="ECO:0000313" key="8">
    <source>
        <dbReference type="EMBL" id="MBW8687048.1"/>
    </source>
</evidence>